<organism evidence="2 3">
    <name type="scientific">Streptomyces thinghirensis</name>
    <dbReference type="NCBI Taxonomy" id="551547"/>
    <lineage>
        <taxon>Bacteria</taxon>
        <taxon>Bacillati</taxon>
        <taxon>Actinomycetota</taxon>
        <taxon>Actinomycetes</taxon>
        <taxon>Kitasatosporales</taxon>
        <taxon>Streptomycetaceae</taxon>
        <taxon>Streptomyces</taxon>
    </lineage>
</organism>
<feature type="compositionally biased region" description="Basic residues" evidence="1">
    <location>
        <begin position="75"/>
        <end position="89"/>
    </location>
</feature>
<feature type="compositionally biased region" description="Polar residues" evidence="1">
    <location>
        <begin position="1"/>
        <end position="14"/>
    </location>
</feature>
<name>A0ABP9T884_9ACTN</name>
<evidence type="ECO:0000256" key="1">
    <source>
        <dbReference type="SAM" id="MobiDB-lite"/>
    </source>
</evidence>
<dbReference type="Proteomes" id="UP001499878">
    <property type="component" value="Unassembled WGS sequence"/>
</dbReference>
<proteinExistence type="predicted"/>
<keyword evidence="3" id="KW-1185">Reference proteome</keyword>
<reference evidence="3" key="1">
    <citation type="journal article" date="2019" name="Int. J. Syst. Evol. Microbiol.">
        <title>The Global Catalogue of Microorganisms (GCM) 10K type strain sequencing project: providing services to taxonomists for standard genome sequencing and annotation.</title>
        <authorList>
            <consortium name="The Broad Institute Genomics Platform"/>
            <consortium name="The Broad Institute Genome Sequencing Center for Infectious Disease"/>
            <person name="Wu L."/>
            <person name="Ma J."/>
        </authorList>
    </citation>
    <scope>NUCLEOTIDE SEQUENCE [LARGE SCALE GENOMIC DNA]</scope>
    <source>
        <strain evidence="3">JCM 18306</strain>
    </source>
</reference>
<comment type="caution">
    <text evidence="2">The sequence shown here is derived from an EMBL/GenBank/DDBJ whole genome shotgun (WGS) entry which is preliminary data.</text>
</comment>
<accession>A0ABP9T884</accession>
<evidence type="ECO:0000313" key="3">
    <source>
        <dbReference type="Proteomes" id="UP001499878"/>
    </source>
</evidence>
<evidence type="ECO:0000313" key="2">
    <source>
        <dbReference type="EMBL" id="GAA5211184.1"/>
    </source>
</evidence>
<feature type="region of interest" description="Disordered" evidence="1">
    <location>
        <begin position="1"/>
        <end position="89"/>
    </location>
</feature>
<protein>
    <submittedName>
        <fullName evidence="2">Uncharacterized protein</fullName>
    </submittedName>
</protein>
<gene>
    <name evidence="2" type="ORF">GCM10023323_41740</name>
</gene>
<dbReference type="EMBL" id="BAABJR010000010">
    <property type="protein sequence ID" value="GAA5211184.1"/>
    <property type="molecule type" value="Genomic_DNA"/>
</dbReference>
<sequence length="89" mass="9771">MATVSPNVVGTSDTARPFVSMRAPDGPQVVNAPDAPHLPSIVRPDSIEQDRNRLKQASSDRTPFPGGRLRERPVGRRAAKKRKHGFRFG</sequence>